<feature type="transmembrane region" description="Helical" evidence="1">
    <location>
        <begin position="31"/>
        <end position="55"/>
    </location>
</feature>
<keyword evidence="1" id="KW-0472">Membrane</keyword>
<sequence length="68" mass="7603">MAGGGRTAGKYGYSDSNYYSGHSYKSINDEIILVSIIMGITILVLITIALCYIAYEKCHKKREYFINA</sequence>
<evidence type="ECO:0000313" key="2">
    <source>
        <dbReference type="EMBL" id="ALC46329.1"/>
    </source>
</evidence>
<dbReference type="Proteomes" id="UP000494163">
    <property type="component" value="Chromosome 3R"/>
</dbReference>
<protein>
    <submittedName>
        <fullName evidence="2">CG17193</fullName>
    </submittedName>
</protein>
<dbReference type="AlphaFoldDB" id="A0A0M3QXR5"/>
<name>A0A0M3QXR5_DROBS</name>
<dbReference type="OMA" id="HEYYITA"/>
<dbReference type="OrthoDB" id="8172581at2759"/>
<keyword evidence="1" id="KW-1133">Transmembrane helix</keyword>
<proteinExistence type="predicted"/>
<keyword evidence="3" id="KW-1185">Reference proteome</keyword>
<organism evidence="2 3">
    <name type="scientific">Drosophila busckii</name>
    <name type="common">Fruit fly</name>
    <dbReference type="NCBI Taxonomy" id="30019"/>
    <lineage>
        <taxon>Eukaryota</taxon>
        <taxon>Metazoa</taxon>
        <taxon>Ecdysozoa</taxon>
        <taxon>Arthropoda</taxon>
        <taxon>Hexapoda</taxon>
        <taxon>Insecta</taxon>
        <taxon>Pterygota</taxon>
        <taxon>Neoptera</taxon>
        <taxon>Endopterygota</taxon>
        <taxon>Diptera</taxon>
        <taxon>Brachycera</taxon>
        <taxon>Muscomorpha</taxon>
        <taxon>Ephydroidea</taxon>
        <taxon>Drosophilidae</taxon>
        <taxon>Drosophila</taxon>
    </lineage>
</organism>
<keyword evidence="1" id="KW-0812">Transmembrane</keyword>
<evidence type="ECO:0000313" key="3">
    <source>
        <dbReference type="Proteomes" id="UP000494163"/>
    </source>
</evidence>
<reference evidence="2 3" key="1">
    <citation type="submission" date="2015-08" db="EMBL/GenBank/DDBJ databases">
        <title>Ancestral chromatin configuration constrains chromatin evolution on differentiating sex chromosomes in Drosophila.</title>
        <authorList>
            <person name="Zhou Q."/>
            <person name="Bachtrog D."/>
        </authorList>
    </citation>
    <scope>NUCLEOTIDE SEQUENCE [LARGE SCALE GENOMIC DNA]</scope>
    <source>
        <tissue evidence="2">Whole larvae</tissue>
    </source>
</reference>
<evidence type="ECO:0000256" key="1">
    <source>
        <dbReference type="SAM" id="Phobius"/>
    </source>
</evidence>
<accession>A0A0M3QXR5</accession>
<dbReference type="EMBL" id="CP012526">
    <property type="protein sequence ID" value="ALC46329.1"/>
    <property type="molecule type" value="Genomic_DNA"/>
</dbReference>
<gene>
    <name evidence="2" type="ORF">Dbus_chr3Rg1079</name>
</gene>